<dbReference type="RefSeq" id="WP_279964744.1">
    <property type="nucleotide sequence ID" value="NZ_CP122537.1"/>
</dbReference>
<dbReference type="InterPro" id="IPR036873">
    <property type="entry name" value="Rhodanese-like_dom_sf"/>
</dbReference>
<dbReference type="GO" id="GO:0016740">
    <property type="term" value="F:transferase activity"/>
    <property type="evidence" value="ECO:0007669"/>
    <property type="project" value="UniProtKB-KW"/>
</dbReference>
<evidence type="ECO:0000259" key="2">
    <source>
        <dbReference type="PROSITE" id="PS50206"/>
    </source>
</evidence>
<dbReference type="SUPFAM" id="SSF52540">
    <property type="entry name" value="P-loop containing nucleoside triphosphate hydrolases"/>
    <property type="match status" value="1"/>
</dbReference>
<dbReference type="Pfam" id="PF26341">
    <property type="entry name" value="AAA_SelU"/>
    <property type="match status" value="1"/>
</dbReference>
<protein>
    <submittedName>
        <fullName evidence="3">tRNA 2-selenouridine(34) synthase MnmH</fullName>
        <ecNumber evidence="3">2.5.1.-</ecNumber>
    </submittedName>
</protein>
<dbReference type="InterPro" id="IPR058840">
    <property type="entry name" value="AAA_SelU"/>
</dbReference>
<gene>
    <name evidence="3" type="primary">mnmH</name>
    <name evidence="3" type="ORF">P8627_13635</name>
</gene>
<dbReference type="InterPro" id="IPR027417">
    <property type="entry name" value="P-loop_NTPase"/>
</dbReference>
<dbReference type="NCBIfam" id="NF008750">
    <property type="entry name" value="PRK11784.1-2"/>
    <property type="match status" value="1"/>
</dbReference>
<dbReference type="InterPro" id="IPR001307">
    <property type="entry name" value="Thiosulphate_STrfase_CS"/>
</dbReference>
<keyword evidence="3" id="KW-0808">Transferase</keyword>
<organism evidence="3 4">
    <name type="scientific">Jannaschia ovalis</name>
    <dbReference type="NCBI Taxonomy" id="3038773"/>
    <lineage>
        <taxon>Bacteria</taxon>
        <taxon>Pseudomonadati</taxon>
        <taxon>Pseudomonadota</taxon>
        <taxon>Alphaproteobacteria</taxon>
        <taxon>Rhodobacterales</taxon>
        <taxon>Roseobacteraceae</taxon>
        <taxon>Jannaschia</taxon>
    </lineage>
</organism>
<dbReference type="SMART" id="SM00450">
    <property type="entry name" value="RHOD"/>
    <property type="match status" value="1"/>
</dbReference>
<reference evidence="3 4" key="1">
    <citation type="submission" date="2023-04" db="EMBL/GenBank/DDBJ databases">
        <title>Jannaschia ovalis sp. nov., a marine bacterium isolated from sea tidal flat.</title>
        <authorList>
            <person name="Kwon D.Y."/>
            <person name="Kim J.-J."/>
        </authorList>
    </citation>
    <scope>NUCLEOTIDE SEQUENCE [LARGE SCALE GENOMIC DNA]</scope>
    <source>
        <strain evidence="3 4">GRR-S6-38</strain>
    </source>
</reference>
<dbReference type="EC" id="2.5.1.-" evidence="3"/>
<dbReference type="Pfam" id="PF00581">
    <property type="entry name" value="Rhodanese"/>
    <property type="match status" value="1"/>
</dbReference>
<dbReference type="NCBIfam" id="NF008752">
    <property type="entry name" value="PRK11784.1-4"/>
    <property type="match status" value="1"/>
</dbReference>
<dbReference type="EMBL" id="CP122537">
    <property type="protein sequence ID" value="WGH78063.1"/>
    <property type="molecule type" value="Genomic_DNA"/>
</dbReference>
<proteinExistence type="predicted"/>
<keyword evidence="4" id="KW-1185">Reference proteome</keyword>
<name>A0ABY8LCE1_9RHOB</name>
<dbReference type="InterPro" id="IPR017582">
    <property type="entry name" value="SelU"/>
</dbReference>
<dbReference type="PANTHER" id="PTHR30401:SF0">
    <property type="entry name" value="TRNA 2-SELENOURIDINE SYNTHASE"/>
    <property type="match status" value="1"/>
</dbReference>
<dbReference type="PROSITE" id="PS50206">
    <property type="entry name" value="RHODANESE_3"/>
    <property type="match status" value="1"/>
</dbReference>
<accession>A0ABY8LCE1</accession>
<evidence type="ECO:0000256" key="1">
    <source>
        <dbReference type="ARBA" id="ARBA00023266"/>
    </source>
</evidence>
<evidence type="ECO:0000313" key="3">
    <source>
        <dbReference type="EMBL" id="WGH78063.1"/>
    </source>
</evidence>
<dbReference type="NCBIfam" id="TIGR03167">
    <property type="entry name" value="tRNA_sel_U_synt"/>
    <property type="match status" value="1"/>
</dbReference>
<dbReference type="Proteomes" id="UP001243420">
    <property type="component" value="Chromosome"/>
</dbReference>
<sequence length="347" mass="38047">MARTLTSPLLDALPFDDVIDVRSPSEFAEDHIPGALNLPVLDDAERAKVGTIYTRQDRFLARRIGAALVARNAARHLEEALADRGGGWRPLVYCWRGGQRSGAFATILGQVGWRAETIEGGYRAYRRLVKRALYDAPFANRLILIDGGTGTGKTQLLDHLGTLGAQVVDLEGLAAHRGSNFGALEVPQPSQKMFESRLLPELARLDPDRPVFMEAESNAIGDILIPPALWKAMGTAEVVRLEAPLPARARFLTTTYPDLTADPHLLASRIDALRPYQPRERIEDWHALAAEERFAALAEGLIAHHYDPRYGRTTREGRRVIGEVTLTDLSEGDRARAAAEVLAIAGG</sequence>
<dbReference type="PROSITE" id="PS00380">
    <property type="entry name" value="RHODANESE_1"/>
    <property type="match status" value="1"/>
</dbReference>
<dbReference type="PANTHER" id="PTHR30401">
    <property type="entry name" value="TRNA 2-SELENOURIDINE SYNTHASE"/>
    <property type="match status" value="1"/>
</dbReference>
<evidence type="ECO:0000313" key="4">
    <source>
        <dbReference type="Proteomes" id="UP001243420"/>
    </source>
</evidence>
<dbReference type="Gene3D" id="3.40.250.10">
    <property type="entry name" value="Rhodanese-like domain"/>
    <property type="match status" value="1"/>
</dbReference>
<keyword evidence="1" id="KW-0711">Selenium</keyword>
<dbReference type="InterPro" id="IPR001763">
    <property type="entry name" value="Rhodanese-like_dom"/>
</dbReference>
<feature type="domain" description="Rhodanese" evidence="2">
    <location>
        <begin position="18"/>
        <end position="134"/>
    </location>
</feature>
<dbReference type="SUPFAM" id="SSF52821">
    <property type="entry name" value="Rhodanese/Cell cycle control phosphatase"/>
    <property type="match status" value="1"/>
</dbReference>